<feature type="domain" description="7,8-dihydro-6-hydroxymethylpterin-pyrophosphokinase" evidence="13">
    <location>
        <begin position="8"/>
        <end position="135"/>
    </location>
</feature>
<dbReference type="AlphaFoldDB" id="A0A2S4N6Y6"/>
<dbReference type="SUPFAM" id="SSF52540">
    <property type="entry name" value="P-loop containing nucleoside triphosphate hydrolases"/>
    <property type="match status" value="1"/>
</dbReference>
<reference evidence="15 16" key="1">
    <citation type="submission" date="2018-01" db="EMBL/GenBank/DDBJ databases">
        <title>Genomic Encyclopedia of Type Strains, Phase I: the one thousand microbial genomes (KMG-I) project.</title>
        <authorList>
            <person name="Goeker M."/>
        </authorList>
    </citation>
    <scope>NUCLEOTIDE SEQUENCE [LARGE SCALE GENOMIC DNA]</scope>
    <source>
        <strain evidence="15 16">DSM 17960</strain>
    </source>
</reference>
<organism evidence="15 16">
    <name type="scientific">Flavobacterium croceum DSM 17960</name>
    <dbReference type="NCBI Taxonomy" id="1121886"/>
    <lineage>
        <taxon>Bacteria</taxon>
        <taxon>Pseudomonadati</taxon>
        <taxon>Bacteroidota</taxon>
        <taxon>Flavobacteriia</taxon>
        <taxon>Flavobacteriales</taxon>
        <taxon>Flavobacteriaceae</taxon>
        <taxon>Flavobacterium</taxon>
    </lineage>
</organism>
<dbReference type="Pfam" id="PF01712">
    <property type="entry name" value="dNK"/>
    <property type="match status" value="1"/>
</dbReference>
<dbReference type="InterPro" id="IPR031314">
    <property type="entry name" value="DNK_dom"/>
</dbReference>
<dbReference type="Proteomes" id="UP000237056">
    <property type="component" value="Unassembled WGS sequence"/>
</dbReference>
<dbReference type="PANTHER" id="PTHR43071:SF1">
    <property type="entry name" value="2-AMINO-4-HYDROXY-6-HYDROXYMETHYLDIHYDROPTERIDINE PYROPHOSPHOKINASE"/>
    <property type="match status" value="1"/>
</dbReference>
<dbReference type="GO" id="GO:0005524">
    <property type="term" value="F:ATP binding"/>
    <property type="evidence" value="ECO:0007669"/>
    <property type="project" value="UniProtKB-KW"/>
</dbReference>
<evidence type="ECO:0000256" key="7">
    <source>
        <dbReference type="ARBA" id="ARBA00022777"/>
    </source>
</evidence>
<keyword evidence="16" id="KW-1185">Reference proteome</keyword>
<keyword evidence="7 15" id="KW-0418">Kinase</keyword>
<evidence type="ECO:0000256" key="1">
    <source>
        <dbReference type="ARBA" id="ARBA00005051"/>
    </source>
</evidence>
<evidence type="ECO:0000256" key="3">
    <source>
        <dbReference type="ARBA" id="ARBA00013253"/>
    </source>
</evidence>
<gene>
    <name evidence="15" type="ORF">Q361_11070</name>
</gene>
<dbReference type="OrthoDB" id="9776634at2"/>
<dbReference type="Gene3D" id="3.30.70.560">
    <property type="entry name" value="7,8-Dihydro-6-hydroxymethylpterin-pyrophosphokinase HPPK"/>
    <property type="match status" value="1"/>
</dbReference>
<keyword evidence="6" id="KW-0547">Nucleotide-binding</keyword>
<dbReference type="SUPFAM" id="SSF55083">
    <property type="entry name" value="6-hydroxymethyl-7,8-dihydropterin pyrophosphokinase, HPPK"/>
    <property type="match status" value="1"/>
</dbReference>
<dbReference type="GO" id="GO:0046656">
    <property type="term" value="P:folic acid biosynthetic process"/>
    <property type="evidence" value="ECO:0007669"/>
    <property type="project" value="UniProtKB-KW"/>
</dbReference>
<keyword evidence="8" id="KW-0067">ATP-binding</keyword>
<evidence type="ECO:0000256" key="11">
    <source>
        <dbReference type="ARBA" id="ARBA00029766"/>
    </source>
</evidence>
<evidence type="ECO:0000259" key="14">
    <source>
        <dbReference type="Pfam" id="PF01712"/>
    </source>
</evidence>
<dbReference type="PANTHER" id="PTHR43071">
    <property type="entry name" value="2-AMINO-4-HYDROXY-6-HYDROXYMETHYLDIHYDROPTERIDINE PYROPHOSPHOKINASE"/>
    <property type="match status" value="1"/>
</dbReference>
<keyword evidence="9" id="KW-0289">Folate biosynthesis</keyword>
<dbReference type="EMBL" id="PQNY01000010">
    <property type="protein sequence ID" value="POS01485.1"/>
    <property type="molecule type" value="Genomic_DNA"/>
</dbReference>
<protein>
    <recommendedName>
        <fullName evidence="4">2-amino-4-hydroxy-6-hydroxymethyldihydropteridine pyrophosphokinase</fullName>
        <ecNumber evidence="3">2.7.6.3</ecNumber>
    </recommendedName>
    <alternativeName>
        <fullName evidence="11">6-hydroxymethyl-7,8-dihydropterin pyrophosphokinase</fullName>
    </alternativeName>
    <alternativeName>
        <fullName evidence="12">7,8-dihydro-6-hydroxymethylpterin-pyrophosphokinase</fullName>
    </alternativeName>
</protein>
<dbReference type="InterPro" id="IPR035907">
    <property type="entry name" value="Hppk_sf"/>
</dbReference>
<comment type="pathway">
    <text evidence="1">Cofactor biosynthesis; tetrahydrofolate biosynthesis; 2-amino-4-hydroxy-6-hydroxymethyl-7,8-dihydropteridine diphosphate from 7,8-dihydroneopterin triphosphate: step 4/4.</text>
</comment>
<dbReference type="GO" id="GO:0003848">
    <property type="term" value="F:2-amino-4-hydroxy-6-hydroxymethyldihydropteridine diphosphokinase activity"/>
    <property type="evidence" value="ECO:0007669"/>
    <property type="project" value="UniProtKB-EC"/>
</dbReference>
<dbReference type="GO" id="GO:0016301">
    <property type="term" value="F:kinase activity"/>
    <property type="evidence" value="ECO:0007669"/>
    <property type="project" value="UniProtKB-KW"/>
</dbReference>
<evidence type="ECO:0000256" key="8">
    <source>
        <dbReference type="ARBA" id="ARBA00022840"/>
    </source>
</evidence>
<comment type="function">
    <text evidence="10">Catalyzes the transfer of pyrophosphate from adenosine triphosphate (ATP) to 6-hydroxymethyl-7,8-dihydropterin, an enzymatic step in folate biosynthesis pathway.</text>
</comment>
<evidence type="ECO:0000313" key="15">
    <source>
        <dbReference type="EMBL" id="POS01485.1"/>
    </source>
</evidence>
<evidence type="ECO:0000259" key="13">
    <source>
        <dbReference type="Pfam" id="PF01288"/>
    </source>
</evidence>
<feature type="domain" description="Deoxynucleoside kinase" evidence="14">
    <location>
        <begin position="181"/>
        <end position="375"/>
    </location>
</feature>
<dbReference type="EC" id="2.7.6.3" evidence="3"/>
<comment type="caution">
    <text evidence="15">The sequence shown here is derived from an EMBL/GenBank/DDBJ whole genome shotgun (WGS) entry which is preliminary data.</text>
</comment>
<dbReference type="CDD" id="cd01673">
    <property type="entry name" value="dNK"/>
    <property type="match status" value="1"/>
</dbReference>
<proteinExistence type="inferred from homology"/>
<name>A0A2S4N6Y6_9FLAO</name>
<evidence type="ECO:0000256" key="2">
    <source>
        <dbReference type="ARBA" id="ARBA00005810"/>
    </source>
</evidence>
<evidence type="ECO:0000256" key="6">
    <source>
        <dbReference type="ARBA" id="ARBA00022741"/>
    </source>
</evidence>
<comment type="similarity">
    <text evidence="2">Belongs to the HPPK family.</text>
</comment>
<sequence>MNVQHQIIISLGSNLGDRKDYIQKCIDTIHQQVGTVIKVSSLYESESWGFQSNSFYNAVAVLHSEKKPQKILKSFQKIEKQLGRIPKTHQEYEARTIDIDILAIDDLIFNEEQLTVPHHALDKRNFVLQPLQELLPFWKHPKTQATISELIVHCTDNGFCKRVDSLIAPLHNFNLEQYNYIAIEGNIGAGKTTLAHKMAQDFNAKTVLERFADNPFLPKFYKDQNRYAFPLEMSFLADRYQQITDDLAQFDLFKDFIVADYHIFKSLIFAKVTLADDEYRLYKTLFDIIYKEIPKPDLYIYLYQNTERLLQNIKKRGRSYEQEIPATYLEKINNGYLDYIKTQKDLNVLVLDVSDLDFVKNQSDYLFLLEKIKTML</sequence>
<evidence type="ECO:0000256" key="5">
    <source>
        <dbReference type="ARBA" id="ARBA00022679"/>
    </source>
</evidence>
<evidence type="ECO:0000256" key="9">
    <source>
        <dbReference type="ARBA" id="ARBA00022909"/>
    </source>
</evidence>
<dbReference type="InterPro" id="IPR000550">
    <property type="entry name" value="Hppk"/>
</dbReference>
<keyword evidence="5" id="KW-0808">Transferase</keyword>
<dbReference type="Gene3D" id="3.40.50.300">
    <property type="entry name" value="P-loop containing nucleotide triphosphate hydrolases"/>
    <property type="match status" value="1"/>
</dbReference>
<dbReference type="Pfam" id="PF01288">
    <property type="entry name" value="HPPK"/>
    <property type="match status" value="1"/>
</dbReference>
<dbReference type="UniPathway" id="UPA00077">
    <property type="reaction ID" value="UER00155"/>
</dbReference>
<dbReference type="CDD" id="cd00483">
    <property type="entry name" value="HPPK"/>
    <property type="match status" value="1"/>
</dbReference>
<evidence type="ECO:0000256" key="10">
    <source>
        <dbReference type="ARBA" id="ARBA00029409"/>
    </source>
</evidence>
<dbReference type="NCBIfam" id="TIGR01498">
    <property type="entry name" value="folK"/>
    <property type="match status" value="1"/>
</dbReference>
<evidence type="ECO:0000256" key="4">
    <source>
        <dbReference type="ARBA" id="ARBA00016218"/>
    </source>
</evidence>
<dbReference type="GO" id="GO:0046654">
    <property type="term" value="P:tetrahydrofolate biosynthetic process"/>
    <property type="evidence" value="ECO:0007669"/>
    <property type="project" value="UniProtKB-UniPathway"/>
</dbReference>
<dbReference type="InterPro" id="IPR027417">
    <property type="entry name" value="P-loop_NTPase"/>
</dbReference>
<dbReference type="RefSeq" id="WP_103726335.1">
    <property type="nucleotide sequence ID" value="NZ_PQNY01000010.1"/>
</dbReference>
<evidence type="ECO:0000256" key="12">
    <source>
        <dbReference type="ARBA" id="ARBA00033413"/>
    </source>
</evidence>
<evidence type="ECO:0000313" key="16">
    <source>
        <dbReference type="Proteomes" id="UP000237056"/>
    </source>
</evidence>
<accession>A0A2S4N6Y6</accession>